<feature type="compositionally biased region" description="Low complexity" evidence="1">
    <location>
        <begin position="9"/>
        <end position="40"/>
    </location>
</feature>
<evidence type="ECO:0000313" key="3">
    <source>
        <dbReference type="Proteomes" id="UP000054717"/>
    </source>
</evidence>
<dbReference type="GO" id="GO:0016740">
    <property type="term" value="F:transferase activity"/>
    <property type="evidence" value="ECO:0007669"/>
    <property type="project" value="UniProtKB-KW"/>
</dbReference>
<comment type="caution">
    <text evidence="2">The sequence shown here is derived from an EMBL/GenBank/DDBJ whole genome shotgun (WGS) entry which is preliminary data.</text>
</comment>
<reference evidence="2" key="1">
    <citation type="submission" date="2016-01" db="EMBL/GenBank/DDBJ databases">
        <authorList>
            <person name="Peeters Charlotte."/>
        </authorList>
    </citation>
    <scope>NUCLEOTIDE SEQUENCE</scope>
    <source>
        <strain evidence="2">LMG 22936</strain>
    </source>
</reference>
<dbReference type="Proteomes" id="UP000054717">
    <property type="component" value="Unassembled WGS sequence"/>
</dbReference>
<feature type="region of interest" description="Disordered" evidence="1">
    <location>
        <begin position="1"/>
        <end position="40"/>
    </location>
</feature>
<dbReference type="RefSeq" id="WP_087628470.1">
    <property type="nucleotide sequence ID" value="NZ_FCNZ02000001.1"/>
</dbReference>
<gene>
    <name evidence="2" type="primary">fhcB</name>
    <name evidence="2" type="ORF">AWB66_00282</name>
</gene>
<keyword evidence="3" id="KW-1185">Reference proteome</keyword>
<proteinExistence type="predicted"/>
<dbReference type="STRING" id="326475.AWB66_00282"/>
<dbReference type="EMBL" id="FCNZ02000001">
    <property type="protein sequence ID" value="SAL11333.1"/>
    <property type="molecule type" value="Genomic_DNA"/>
</dbReference>
<evidence type="ECO:0000256" key="1">
    <source>
        <dbReference type="SAM" id="MobiDB-lite"/>
    </source>
</evidence>
<evidence type="ECO:0000313" key="2">
    <source>
        <dbReference type="EMBL" id="SAL11333.1"/>
    </source>
</evidence>
<protein>
    <submittedName>
        <fullName evidence="2">Formyltransferase/hydrolase complex Fhc subunit B</fullName>
    </submittedName>
</protein>
<sequence length="457" mass="47429">MHEPSPPTSSAGQPGAAVAPAPSPLSSPAQSEPVTSAAKSATTRAAQGDWTCPFCPLLCDDISLDLHGDGSLAASNTDCPRLARSIARFGAADAACTPTIDGASTDPASALARAGEILSRARRPLFGGLATDVAGARALYELAARAGAVLDHLHGDALAASTLALQDRGAFFTTLSEVRSRADLMVVFACEPALRYPRFYERAFGGVERDVTACFVACPVDPAAAALPHVSTDSILADADPFDLLAQWSALIEGRGIAERELSALADRVAAARYTVFVYEPAALPQPHAALLIEALNRIVKAVNRTTRAGGLALGGDDGALTVNQAITWLSGFPLRTHVSMTAPLDHDPYRYRTQTLLADGEADALLWIASFGPEPLPASLADDVPAVVLGHPALAGMLGKRSAPTVFIPVATPGIDSSGHLFRIDATVVAPLQPARRAALPTVAAIAQQLAQRSRP</sequence>
<organism evidence="2 3">
    <name type="scientific">Caballeronia telluris</name>
    <dbReference type="NCBI Taxonomy" id="326475"/>
    <lineage>
        <taxon>Bacteria</taxon>
        <taxon>Pseudomonadati</taxon>
        <taxon>Pseudomonadota</taxon>
        <taxon>Betaproteobacteria</taxon>
        <taxon>Burkholderiales</taxon>
        <taxon>Burkholderiaceae</taxon>
        <taxon>Caballeronia</taxon>
    </lineage>
</organism>
<dbReference type="AlphaFoldDB" id="A0A158EUY6"/>
<dbReference type="GO" id="GO:0016787">
    <property type="term" value="F:hydrolase activity"/>
    <property type="evidence" value="ECO:0007669"/>
    <property type="project" value="UniProtKB-KW"/>
</dbReference>
<dbReference type="SUPFAM" id="SSF53706">
    <property type="entry name" value="Formate dehydrogenase/DMSO reductase, domains 1-3"/>
    <property type="match status" value="1"/>
</dbReference>
<name>A0A158EUY6_9BURK</name>
<accession>A0A158EUY6</accession>